<dbReference type="Proteomes" id="UP001166093">
    <property type="component" value="Unassembled WGS sequence"/>
</dbReference>
<feature type="non-terminal residue" evidence="3">
    <location>
        <position position="245"/>
    </location>
</feature>
<evidence type="ECO:0000313" key="4">
    <source>
        <dbReference type="Proteomes" id="UP001166093"/>
    </source>
</evidence>
<sequence length="245" mass="27014">MSTDGGGWTLVGSVHENNMYGKCTVGDRWSSQQGNDARRPEGDGNWSNMVTFGSAEGATGDDYKVNPRYYDIKAADVSIWHVLNNAEMMHWRDTAILRYHTETKFLLLDGENLYGLFQKYPVIYRGGVCKTDNGPVTPIVYDLGNNESTIKLYGPYIKSGGECEPGFIHFRVFNREQAALAICSGVKATGCNVEHCCLGGGGFFPEGNPVQCGDFSSWDWSGYGTGAGYSASKEMTESTMLMFYR</sequence>
<dbReference type="PANTHER" id="PTHR16146">
    <property type="entry name" value="INTELECTIN"/>
    <property type="match status" value="1"/>
</dbReference>
<protein>
    <submittedName>
        <fullName evidence="3">ITLN2 protein</fullName>
    </submittedName>
</protein>
<feature type="non-terminal residue" evidence="3">
    <location>
        <position position="1"/>
    </location>
</feature>
<dbReference type="PANTHER" id="PTHR16146:SF46">
    <property type="entry name" value="INTELECTIN-1A-RELATED"/>
    <property type="match status" value="1"/>
</dbReference>
<proteinExistence type="predicted"/>
<accession>A0ABS2Y2J5</accession>
<comment type="caution">
    <text evidence="3">The sequence shown here is derived from an EMBL/GenBank/DDBJ whole genome shotgun (WGS) entry which is preliminary data.</text>
</comment>
<evidence type="ECO:0000256" key="2">
    <source>
        <dbReference type="SAM" id="MobiDB-lite"/>
    </source>
</evidence>
<organism evidence="3 4">
    <name type="scientific">Polyodon spathula</name>
    <name type="common">North American paddlefish</name>
    <name type="synonym">Squalus spathula</name>
    <dbReference type="NCBI Taxonomy" id="7913"/>
    <lineage>
        <taxon>Eukaryota</taxon>
        <taxon>Metazoa</taxon>
        <taxon>Chordata</taxon>
        <taxon>Craniata</taxon>
        <taxon>Vertebrata</taxon>
        <taxon>Euteleostomi</taxon>
        <taxon>Actinopterygii</taxon>
        <taxon>Chondrostei</taxon>
        <taxon>Acipenseriformes</taxon>
        <taxon>Polyodontidae</taxon>
        <taxon>Polyodon</taxon>
    </lineage>
</organism>
<feature type="region of interest" description="Disordered" evidence="2">
    <location>
        <begin position="25"/>
        <end position="48"/>
    </location>
</feature>
<keyword evidence="1" id="KW-1015">Disulfide bond</keyword>
<reference evidence="3" key="1">
    <citation type="journal article" date="2021" name="Cell">
        <title>Tracing the genetic footprints of vertebrate landing in non-teleost ray-finned fishes.</title>
        <authorList>
            <person name="Bi X."/>
            <person name="Wang K."/>
            <person name="Yang L."/>
            <person name="Pan H."/>
            <person name="Jiang H."/>
            <person name="Wei Q."/>
            <person name="Fang M."/>
            <person name="Yu H."/>
            <person name="Zhu C."/>
            <person name="Cai Y."/>
            <person name="He Y."/>
            <person name="Gan X."/>
            <person name="Zeng H."/>
            <person name="Yu D."/>
            <person name="Zhu Y."/>
            <person name="Jiang H."/>
            <person name="Qiu Q."/>
            <person name="Yang H."/>
            <person name="Zhang Y.E."/>
            <person name="Wang W."/>
            <person name="Zhu M."/>
            <person name="He S."/>
            <person name="Zhang G."/>
        </authorList>
    </citation>
    <scope>NUCLEOTIDE SEQUENCE</scope>
    <source>
        <strain evidence="3">Pddl_001</strain>
    </source>
</reference>
<evidence type="ECO:0000256" key="1">
    <source>
        <dbReference type="ARBA" id="ARBA00023157"/>
    </source>
</evidence>
<dbReference type="InterPro" id="IPR036056">
    <property type="entry name" value="Fibrinogen-like_C"/>
</dbReference>
<dbReference type="SUPFAM" id="SSF56496">
    <property type="entry name" value="Fibrinogen C-terminal domain-like"/>
    <property type="match status" value="1"/>
</dbReference>
<keyword evidence="4" id="KW-1185">Reference proteome</keyword>
<name>A0ABS2Y2J5_POLSP</name>
<gene>
    <name evidence="3" type="primary">Itln2</name>
    <name evidence="3" type="ORF">GTO93_0018138</name>
</gene>
<dbReference type="EMBL" id="JAAWVQ010100422">
    <property type="protein sequence ID" value="MBN3280649.1"/>
    <property type="molecule type" value="Genomic_DNA"/>
</dbReference>
<evidence type="ECO:0000313" key="3">
    <source>
        <dbReference type="EMBL" id="MBN3280649.1"/>
    </source>
</evidence>